<keyword evidence="2" id="KW-1185">Reference proteome</keyword>
<dbReference type="OrthoDB" id="1403797at2759"/>
<proteinExistence type="predicted"/>
<comment type="caution">
    <text evidence="1">The sequence shown here is derived from an EMBL/GenBank/DDBJ whole genome shotgun (WGS) entry which is preliminary data.</text>
</comment>
<sequence>MFPMEKLCYEVNASCLKIVAKSRQQLASPTSPRSREWDRPTRWFEYLTSEMNFPVTSSCWKPVEPDSGYANPVSHVCSE</sequence>
<protein>
    <submittedName>
        <fullName evidence="1">Uncharacterized protein</fullName>
    </submittedName>
</protein>
<evidence type="ECO:0000313" key="1">
    <source>
        <dbReference type="EMBL" id="KAF9614469.1"/>
    </source>
</evidence>
<dbReference type="AlphaFoldDB" id="A0A835M5C0"/>
<dbReference type="Proteomes" id="UP000631114">
    <property type="component" value="Unassembled WGS sequence"/>
</dbReference>
<accession>A0A835M5C0</accession>
<name>A0A835M5C0_9MAGN</name>
<reference evidence="1 2" key="1">
    <citation type="submission" date="2020-10" db="EMBL/GenBank/DDBJ databases">
        <title>The Coptis chinensis genome and diversification of protoberbering-type alkaloids.</title>
        <authorList>
            <person name="Wang B."/>
            <person name="Shu S."/>
            <person name="Song C."/>
            <person name="Liu Y."/>
        </authorList>
    </citation>
    <scope>NUCLEOTIDE SEQUENCE [LARGE SCALE GENOMIC DNA]</scope>
    <source>
        <strain evidence="1">HL-2020</strain>
        <tissue evidence="1">Leaf</tissue>
    </source>
</reference>
<organism evidence="1 2">
    <name type="scientific">Coptis chinensis</name>
    <dbReference type="NCBI Taxonomy" id="261450"/>
    <lineage>
        <taxon>Eukaryota</taxon>
        <taxon>Viridiplantae</taxon>
        <taxon>Streptophyta</taxon>
        <taxon>Embryophyta</taxon>
        <taxon>Tracheophyta</taxon>
        <taxon>Spermatophyta</taxon>
        <taxon>Magnoliopsida</taxon>
        <taxon>Ranunculales</taxon>
        <taxon>Ranunculaceae</taxon>
        <taxon>Coptidoideae</taxon>
        <taxon>Coptis</taxon>
    </lineage>
</organism>
<evidence type="ECO:0000313" key="2">
    <source>
        <dbReference type="Proteomes" id="UP000631114"/>
    </source>
</evidence>
<dbReference type="EMBL" id="JADFTS010000003">
    <property type="protein sequence ID" value="KAF9614469.1"/>
    <property type="molecule type" value="Genomic_DNA"/>
</dbReference>
<gene>
    <name evidence="1" type="ORF">IFM89_018716</name>
</gene>